<dbReference type="PRINTS" id="PR00377">
    <property type="entry name" value="IMPHPHTASES"/>
</dbReference>
<comment type="similarity">
    <text evidence="1">Belongs to the inositol monophosphatase superfamily.</text>
</comment>
<feature type="binding site" evidence="2">
    <location>
        <position position="9"/>
    </location>
    <ligand>
        <name>Mg(2+)</name>
        <dbReference type="ChEBI" id="CHEBI:18420"/>
        <label>1</label>
        <note>catalytic</note>
    </ligand>
</feature>
<evidence type="ECO:0000256" key="2">
    <source>
        <dbReference type="PIRSR" id="PIRSR600760-2"/>
    </source>
</evidence>
<dbReference type="GO" id="GO:0007165">
    <property type="term" value="P:signal transduction"/>
    <property type="evidence" value="ECO:0007669"/>
    <property type="project" value="TreeGrafter"/>
</dbReference>
<dbReference type="GO" id="GO:0046872">
    <property type="term" value="F:metal ion binding"/>
    <property type="evidence" value="ECO:0007669"/>
    <property type="project" value="UniProtKB-KW"/>
</dbReference>
<sequence>MAGSHVLGEEAVAADPSRLRLIESDAPVWTVDPVDGTSNFIAGRETFGVMVALVRSGVTEQAWIYLPVSGDLAVAGRGGGAWWHSGGGTARLDAGHGPDDLREIVGAFNTRFMPDEWRERVESLVGCVGREANDLCSAVDYTAVARGLKDIVTYHRMMPWDHVPGSLIVREAGGVVRDMASGADYAPRKLAGPHLVARDEHSWHLVADVARRR</sequence>
<dbReference type="PANTHER" id="PTHR20854">
    <property type="entry name" value="INOSITOL MONOPHOSPHATASE"/>
    <property type="match status" value="1"/>
</dbReference>
<evidence type="ECO:0000256" key="1">
    <source>
        <dbReference type="ARBA" id="ARBA00009759"/>
    </source>
</evidence>
<feature type="binding site" evidence="2">
    <location>
        <position position="32"/>
    </location>
    <ligand>
        <name>Mg(2+)</name>
        <dbReference type="ChEBI" id="CHEBI:18420"/>
        <label>1</label>
        <note>catalytic</note>
    </ligand>
</feature>
<comment type="caution">
    <text evidence="3">The sequence shown here is derived from an EMBL/GenBank/DDBJ whole genome shotgun (WGS) entry which is preliminary data.</text>
</comment>
<dbReference type="Proteomes" id="UP000468901">
    <property type="component" value="Unassembled WGS sequence"/>
</dbReference>
<comment type="cofactor">
    <cofactor evidence="2">
        <name>Mg(2+)</name>
        <dbReference type="ChEBI" id="CHEBI:18420"/>
    </cofactor>
</comment>
<evidence type="ECO:0000313" key="4">
    <source>
        <dbReference type="Proteomes" id="UP000468901"/>
    </source>
</evidence>
<dbReference type="GO" id="GO:0006020">
    <property type="term" value="P:inositol metabolic process"/>
    <property type="evidence" value="ECO:0007669"/>
    <property type="project" value="TreeGrafter"/>
</dbReference>
<protein>
    <submittedName>
        <fullName evidence="3">Inositol monophosphatase</fullName>
    </submittedName>
</protein>
<accession>A0A6N6VI97</accession>
<gene>
    <name evidence="3" type="ORF">F2P47_11785</name>
</gene>
<proteinExistence type="inferred from homology"/>
<dbReference type="Gene3D" id="3.40.190.80">
    <property type="match status" value="1"/>
</dbReference>
<dbReference type="SUPFAM" id="SSF56655">
    <property type="entry name" value="Carbohydrate phosphatase"/>
    <property type="match status" value="1"/>
</dbReference>
<dbReference type="AlphaFoldDB" id="A0A6N6VI97"/>
<dbReference type="Pfam" id="PF00459">
    <property type="entry name" value="Inositol_P"/>
    <property type="match status" value="1"/>
</dbReference>
<feature type="binding site" evidence="2">
    <location>
        <position position="161"/>
    </location>
    <ligand>
        <name>Mg(2+)</name>
        <dbReference type="ChEBI" id="CHEBI:18420"/>
        <label>1</label>
        <note>catalytic</note>
    </ligand>
</feature>
<dbReference type="PANTHER" id="PTHR20854:SF4">
    <property type="entry name" value="INOSITOL-1-MONOPHOSPHATASE-RELATED"/>
    <property type="match status" value="1"/>
</dbReference>
<dbReference type="Gene3D" id="3.30.540.10">
    <property type="entry name" value="Fructose-1,6-Bisphosphatase, subunit A, domain 1"/>
    <property type="match status" value="1"/>
</dbReference>
<dbReference type="InterPro" id="IPR000760">
    <property type="entry name" value="Inositol_monophosphatase-like"/>
</dbReference>
<dbReference type="GO" id="GO:0008934">
    <property type="term" value="F:inositol monophosphate 1-phosphatase activity"/>
    <property type="evidence" value="ECO:0007669"/>
    <property type="project" value="TreeGrafter"/>
</dbReference>
<evidence type="ECO:0000313" key="3">
    <source>
        <dbReference type="EMBL" id="KAB7739744.1"/>
    </source>
</evidence>
<feature type="binding site" evidence="2">
    <location>
        <position position="35"/>
    </location>
    <ligand>
        <name>Mg(2+)</name>
        <dbReference type="ChEBI" id="CHEBI:18420"/>
        <label>1</label>
        <note>catalytic</note>
    </ligand>
</feature>
<name>A0A6N6VI97_9HYPH</name>
<organism evidence="3 4">
    <name type="scientific">Parvibaculum sedimenti</name>
    <dbReference type="NCBI Taxonomy" id="2608632"/>
    <lineage>
        <taxon>Bacteria</taxon>
        <taxon>Pseudomonadati</taxon>
        <taxon>Pseudomonadota</taxon>
        <taxon>Alphaproteobacteria</taxon>
        <taxon>Hyphomicrobiales</taxon>
        <taxon>Parvibaculaceae</taxon>
        <taxon>Parvibaculum</taxon>
    </lineage>
</organism>
<keyword evidence="2" id="KW-0460">Magnesium</keyword>
<reference evidence="3 4" key="1">
    <citation type="submission" date="2019-09" db="EMBL/GenBank/DDBJ databases">
        <title>Parvibaculum sedimenti sp. nov., isolated from sediment.</title>
        <authorList>
            <person name="Wang Y."/>
        </authorList>
    </citation>
    <scope>NUCLEOTIDE SEQUENCE [LARGE SCALE GENOMIC DNA]</scope>
    <source>
        <strain evidence="3 4">HXT-9</strain>
    </source>
</reference>
<keyword evidence="2" id="KW-0479">Metal-binding</keyword>
<keyword evidence="4" id="KW-1185">Reference proteome</keyword>
<dbReference type="EMBL" id="WESC01000009">
    <property type="protein sequence ID" value="KAB7739744.1"/>
    <property type="molecule type" value="Genomic_DNA"/>
</dbReference>